<dbReference type="Pfam" id="PF00651">
    <property type="entry name" value="BTB"/>
    <property type="match status" value="1"/>
</dbReference>
<evidence type="ECO:0000313" key="2">
    <source>
        <dbReference type="EMBL" id="GIX88645.1"/>
    </source>
</evidence>
<proteinExistence type="predicted"/>
<dbReference type="InterPro" id="IPR011333">
    <property type="entry name" value="SKP1/BTB/POZ_sf"/>
</dbReference>
<dbReference type="InterPro" id="IPR002083">
    <property type="entry name" value="MATH/TRAF_dom"/>
</dbReference>
<dbReference type="PROSITE" id="PS50097">
    <property type="entry name" value="BTB"/>
    <property type="match status" value="1"/>
</dbReference>
<evidence type="ECO:0000259" key="1">
    <source>
        <dbReference type="PROSITE" id="PS50097"/>
    </source>
</evidence>
<dbReference type="SUPFAM" id="SSF49599">
    <property type="entry name" value="TRAF domain-like"/>
    <property type="match status" value="2"/>
</dbReference>
<dbReference type="InterPro" id="IPR008974">
    <property type="entry name" value="TRAF-like"/>
</dbReference>
<feature type="domain" description="BTB" evidence="1">
    <location>
        <begin position="312"/>
        <end position="331"/>
    </location>
</feature>
<dbReference type="Gene3D" id="3.30.710.10">
    <property type="entry name" value="Potassium Channel Kv1.1, Chain A"/>
    <property type="match status" value="1"/>
</dbReference>
<comment type="caution">
    <text evidence="2">The sequence shown here is derived from an EMBL/GenBank/DDBJ whole genome shotgun (WGS) entry which is preliminary data.</text>
</comment>
<dbReference type="CDD" id="cd00121">
    <property type="entry name" value="MATH"/>
    <property type="match status" value="1"/>
</dbReference>
<dbReference type="Proteomes" id="UP001054945">
    <property type="component" value="Unassembled WGS sequence"/>
</dbReference>
<sequence length="389" mass="44273">MTDSGKTEKNGAFFLWKIENYSFGWNTEYEITSPTFSIRPYTNFNFCNESSKTLDYSLSFLNENGFPEESLDTSGDFSENRSGNRLYVSLDELFIRRRNAFLPQDTLTIRCHVKRINSEVPAFIRSTARTRIGVERNLFTWNLSDFSSLRKGQKREIAVESSGGKFSPLNLKLSIVGGPISEERIQIAVHRAASYAINFYKLKISLLNNEKKSVLTIEDELLCQSNKSQIWFLTPLIKTSQLYAAKDQLLRNDVLSLKCEFSNSFGVVSNLIEVVERGSDFLQDFGICNGTQDSCQSLKDAMEQLLNEKASCDVTLRVGSAEFPAHKTILAPDPQSSKRCSPRHAGDSKKRCGHLRFRCRHREKDVAVRLYRHPRPSRRGQCGKALLRC</sequence>
<accession>A0AAV4NUU1</accession>
<dbReference type="SUPFAM" id="SSF54695">
    <property type="entry name" value="POZ domain"/>
    <property type="match status" value="1"/>
</dbReference>
<dbReference type="Gene3D" id="2.60.210.10">
    <property type="entry name" value="Apoptosis, Tumor Necrosis Factor Receptor Associated Protein 2, Chain A"/>
    <property type="match status" value="1"/>
</dbReference>
<evidence type="ECO:0000313" key="3">
    <source>
        <dbReference type="Proteomes" id="UP001054945"/>
    </source>
</evidence>
<dbReference type="AlphaFoldDB" id="A0AAV4NUU1"/>
<dbReference type="EMBL" id="BPLR01021345">
    <property type="protein sequence ID" value="GIX88645.1"/>
    <property type="molecule type" value="Genomic_DNA"/>
</dbReference>
<organism evidence="2 3">
    <name type="scientific">Caerostris extrusa</name>
    <name type="common">Bark spider</name>
    <name type="synonym">Caerostris bankana</name>
    <dbReference type="NCBI Taxonomy" id="172846"/>
    <lineage>
        <taxon>Eukaryota</taxon>
        <taxon>Metazoa</taxon>
        <taxon>Ecdysozoa</taxon>
        <taxon>Arthropoda</taxon>
        <taxon>Chelicerata</taxon>
        <taxon>Arachnida</taxon>
        <taxon>Araneae</taxon>
        <taxon>Araneomorphae</taxon>
        <taxon>Entelegynae</taxon>
        <taxon>Araneoidea</taxon>
        <taxon>Araneidae</taxon>
        <taxon>Caerostris</taxon>
    </lineage>
</organism>
<keyword evidence="3" id="KW-1185">Reference proteome</keyword>
<name>A0AAV4NUU1_CAEEX</name>
<reference evidence="2 3" key="1">
    <citation type="submission" date="2021-06" db="EMBL/GenBank/DDBJ databases">
        <title>Caerostris extrusa draft genome.</title>
        <authorList>
            <person name="Kono N."/>
            <person name="Arakawa K."/>
        </authorList>
    </citation>
    <scope>NUCLEOTIDE SEQUENCE [LARGE SCALE GENOMIC DNA]</scope>
</reference>
<gene>
    <name evidence="2" type="primary">rdx_30</name>
    <name evidence="2" type="ORF">CEXT_274101</name>
</gene>
<dbReference type="InterPro" id="IPR000210">
    <property type="entry name" value="BTB/POZ_dom"/>
</dbReference>
<protein>
    <submittedName>
        <fullName evidence="2">Protein roadkill</fullName>
    </submittedName>
</protein>